<sequence length="119" mass="13407">MKMHHYLMTWGINVAKNTKLLRDAIGHTARCAYSTICRQSSSKTSDLHGGTCDVQKSSVIWLGMHAFYTVLSKKPEIYGTSTLLKYLRFEVSLSRNKRLRRRLGNVVKDGLSGVAALNF</sequence>
<organism evidence="1 2">
    <name type="scientific">Suillus subaureus</name>
    <dbReference type="NCBI Taxonomy" id="48587"/>
    <lineage>
        <taxon>Eukaryota</taxon>
        <taxon>Fungi</taxon>
        <taxon>Dikarya</taxon>
        <taxon>Basidiomycota</taxon>
        <taxon>Agaricomycotina</taxon>
        <taxon>Agaricomycetes</taxon>
        <taxon>Agaricomycetidae</taxon>
        <taxon>Boletales</taxon>
        <taxon>Suillineae</taxon>
        <taxon>Suillaceae</taxon>
        <taxon>Suillus</taxon>
    </lineage>
</organism>
<dbReference type="RefSeq" id="XP_041188923.1">
    <property type="nucleotide sequence ID" value="XM_041343700.1"/>
</dbReference>
<protein>
    <recommendedName>
        <fullName evidence="3">RNA-directed DNA polymerase</fullName>
    </recommendedName>
</protein>
<gene>
    <name evidence="1" type="ORF">BJ212DRAFT_630837</name>
</gene>
<evidence type="ECO:0008006" key="3">
    <source>
        <dbReference type="Google" id="ProtNLM"/>
    </source>
</evidence>
<accession>A0A9P7J911</accession>
<keyword evidence="2" id="KW-1185">Reference proteome</keyword>
<dbReference type="EMBL" id="JABBWG010000036">
    <property type="protein sequence ID" value="KAG1808931.1"/>
    <property type="molecule type" value="Genomic_DNA"/>
</dbReference>
<proteinExistence type="predicted"/>
<evidence type="ECO:0000313" key="1">
    <source>
        <dbReference type="EMBL" id="KAG1808931.1"/>
    </source>
</evidence>
<evidence type="ECO:0000313" key="2">
    <source>
        <dbReference type="Proteomes" id="UP000807769"/>
    </source>
</evidence>
<comment type="caution">
    <text evidence="1">The sequence shown here is derived from an EMBL/GenBank/DDBJ whole genome shotgun (WGS) entry which is preliminary data.</text>
</comment>
<dbReference type="Gene3D" id="1.10.357.90">
    <property type="match status" value="1"/>
</dbReference>
<name>A0A9P7J911_9AGAM</name>
<dbReference type="OrthoDB" id="289721at2759"/>
<dbReference type="Proteomes" id="UP000807769">
    <property type="component" value="Unassembled WGS sequence"/>
</dbReference>
<reference evidence="1" key="1">
    <citation type="journal article" date="2020" name="New Phytol.">
        <title>Comparative genomics reveals dynamic genome evolution in host specialist ectomycorrhizal fungi.</title>
        <authorList>
            <person name="Lofgren L.A."/>
            <person name="Nguyen N.H."/>
            <person name="Vilgalys R."/>
            <person name="Ruytinx J."/>
            <person name="Liao H.L."/>
            <person name="Branco S."/>
            <person name="Kuo A."/>
            <person name="LaButti K."/>
            <person name="Lipzen A."/>
            <person name="Andreopoulos W."/>
            <person name="Pangilinan J."/>
            <person name="Riley R."/>
            <person name="Hundley H."/>
            <person name="Na H."/>
            <person name="Barry K."/>
            <person name="Grigoriev I.V."/>
            <person name="Stajich J.E."/>
            <person name="Kennedy P.G."/>
        </authorList>
    </citation>
    <scope>NUCLEOTIDE SEQUENCE</scope>
    <source>
        <strain evidence="1">MN1</strain>
    </source>
</reference>
<dbReference type="GeneID" id="64637716"/>
<dbReference type="AlphaFoldDB" id="A0A9P7J911"/>